<name>A0A9Q9E2U8_9LACO</name>
<accession>A0A9Q9E2U8</accession>
<dbReference type="Pfam" id="PF06335">
    <property type="entry name" value="DUF1054"/>
    <property type="match status" value="1"/>
</dbReference>
<comment type="similarity">
    <text evidence="1">Belongs to the UPF0637 family.</text>
</comment>
<sequence length="197" mass="22520">MFTDSDFKVFNASTLNERMEQIRTVLDPQFEEVAQAFLPILATTGETWYAHVAKHRMRTTNPPDNTWVAFSTNPRGYKMLPHFELGCWADHLYLYLAVESNMKPKHTSTIGPKLQDLAPLVAQLPSEFVLSANHMVEQTLPIADYEQLVVRFQHVKAAEVLIGIQIQRGDPRFGTPQLLADLEQTLQTLLPLYQRLQ</sequence>
<dbReference type="SUPFAM" id="SSF142913">
    <property type="entry name" value="YktB/PF0168-like"/>
    <property type="match status" value="1"/>
</dbReference>
<dbReference type="Gene3D" id="3.30.930.20">
    <property type="entry name" value="Protein of unknown function DUF1054"/>
    <property type="match status" value="1"/>
</dbReference>
<proteinExistence type="inferred from homology"/>
<dbReference type="InterPro" id="IPR009403">
    <property type="entry name" value="UPF0637"/>
</dbReference>
<dbReference type="EMBL" id="CP097119">
    <property type="protein sequence ID" value="USS89179.1"/>
    <property type="molecule type" value="Genomic_DNA"/>
</dbReference>
<protein>
    <recommendedName>
        <fullName evidence="1">UPF0637 protein M3M40_06815</fullName>
    </recommendedName>
</protein>
<dbReference type="RefSeq" id="WP_252766696.1">
    <property type="nucleotide sequence ID" value="NZ_CP097119.1"/>
</dbReference>
<organism evidence="2 3">
    <name type="scientific">Fructilactobacillus cliffordii</name>
    <dbReference type="NCBI Taxonomy" id="2940299"/>
    <lineage>
        <taxon>Bacteria</taxon>
        <taxon>Bacillati</taxon>
        <taxon>Bacillota</taxon>
        <taxon>Bacilli</taxon>
        <taxon>Lactobacillales</taxon>
        <taxon>Lactobacillaceae</taxon>
        <taxon>Fructilactobacillus</taxon>
    </lineage>
</organism>
<evidence type="ECO:0000313" key="2">
    <source>
        <dbReference type="EMBL" id="USS89179.1"/>
    </source>
</evidence>
<dbReference type="Proteomes" id="UP001055911">
    <property type="component" value="Chromosome"/>
</dbReference>
<dbReference type="InterPro" id="IPR053707">
    <property type="entry name" value="UPF0637_domain_sf"/>
</dbReference>
<evidence type="ECO:0000313" key="3">
    <source>
        <dbReference type="Proteomes" id="UP001055911"/>
    </source>
</evidence>
<dbReference type="AlphaFoldDB" id="A0A9Q9E2U8"/>
<reference evidence="2" key="1">
    <citation type="submission" date="2022-05" db="EMBL/GenBank/DDBJ databases">
        <authorList>
            <person name="Oliphant S.A."/>
            <person name="Watson-Haigh N.S."/>
            <person name="Sumby K.M."/>
            <person name="Gardner J.M."/>
            <person name="Jiranek V."/>
        </authorList>
    </citation>
    <scope>NUCLEOTIDE SEQUENCE</scope>
    <source>
        <strain evidence="2">KI4_B1</strain>
    </source>
</reference>
<dbReference type="HAMAP" id="MF_01851">
    <property type="entry name" value="UPF0637"/>
    <property type="match status" value="1"/>
</dbReference>
<evidence type="ECO:0000256" key="1">
    <source>
        <dbReference type="HAMAP-Rule" id="MF_01851"/>
    </source>
</evidence>
<gene>
    <name evidence="2" type="ORF">M3M40_06815</name>
</gene>
<keyword evidence="3" id="KW-1185">Reference proteome</keyword>